<evidence type="ECO:0000256" key="3">
    <source>
        <dbReference type="ARBA" id="ARBA00023274"/>
    </source>
</evidence>
<dbReference type="PANTHER" id="PTHR10871">
    <property type="entry name" value="30S RIBOSOMAL PROTEIN S13/40S RIBOSOMAL PROTEIN S18"/>
    <property type="match status" value="1"/>
</dbReference>
<dbReference type="GO" id="GO:0006412">
    <property type="term" value="P:translation"/>
    <property type="evidence" value="ECO:0007669"/>
    <property type="project" value="InterPro"/>
</dbReference>
<dbReference type="GO" id="GO:0003723">
    <property type="term" value="F:RNA binding"/>
    <property type="evidence" value="ECO:0007669"/>
    <property type="project" value="InterPro"/>
</dbReference>
<dbReference type="Proteomes" id="UP000823749">
    <property type="component" value="Chromosome 1"/>
</dbReference>
<keyword evidence="4" id="KW-0472">Membrane</keyword>
<dbReference type="InterPro" id="IPR001892">
    <property type="entry name" value="Ribosomal_uS13"/>
</dbReference>
<dbReference type="Gene3D" id="4.10.910.10">
    <property type="entry name" value="30s ribosomal protein s13, domain 2"/>
    <property type="match status" value="1"/>
</dbReference>
<proteinExistence type="inferred from homology"/>
<keyword evidence="3" id="KW-0687">Ribonucleoprotein</keyword>
<evidence type="ECO:0000256" key="1">
    <source>
        <dbReference type="ARBA" id="ARBA00008080"/>
    </source>
</evidence>
<dbReference type="Pfam" id="PF00416">
    <property type="entry name" value="Ribosomal_S13"/>
    <property type="match status" value="1"/>
</dbReference>
<evidence type="ECO:0000256" key="4">
    <source>
        <dbReference type="SAM" id="Phobius"/>
    </source>
</evidence>
<feature type="transmembrane region" description="Helical" evidence="4">
    <location>
        <begin position="203"/>
        <end position="227"/>
    </location>
</feature>
<keyword evidence="4" id="KW-0812">Transmembrane</keyword>
<accession>A0AAV6LRT6</accession>
<dbReference type="Gene3D" id="1.10.8.50">
    <property type="match status" value="1"/>
</dbReference>
<evidence type="ECO:0000313" key="5">
    <source>
        <dbReference type="EMBL" id="KAG5567572.1"/>
    </source>
</evidence>
<gene>
    <name evidence="5" type="ORF">RHGRI_002943</name>
</gene>
<dbReference type="PROSITE" id="PS50159">
    <property type="entry name" value="RIBOSOMAL_S13_2"/>
    <property type="match status" value="1"/>
</dbReference>
<sequence>MFSSWAEFMEMLTDNGDLIVYVVGVFSTLQLYNGLDTKVEKSRKQMKERKNRAKTIRGVKKGFRGFLGSAAQEQLPQSETSAMSLVANEEFQHILRVQNTNVDGKQKIMFALTSIKGIGRRFSNIACKKADIDMNKRAGELSMQELDNLMTIVANPRQFKIPDWFLNRKKDYKDGKFSQVTSNALDMKLRDDLERLKKISCSLLFFLVSIWTETIVVSVTTGVLGFAGSIPRPLAAGGRLLVSPRSDKIWF</sequence>
<dbReference type="InterPro" id="IPR010979">
    <property type="entry name" value="Ribosomal_uS13-like_H2TH"/>
</dbReference>
<dbReference type="InterPro" id="IPR027437">
    <property type="entry name" value="Rbsml_uS13_C"/>
</dbReference>
<keyword evidence="6" id="KW-1185">Reference proteome</keyword>
<dbReference type="AlphaFoldDB" id="A0AAV6LRT6"/>
<keyword evidence="2" id="KW-0689">Ribosomal protein</keyword>
<dbReference type="GO" id="GO:0015935">
    <property type="term" value="C:small ribosomal subunit"/>
    <property type="evidence" value="ECO:0007669"/>
    <property type="project" value="TreeGrafter"/>
</dbReference>
<dbReference type="SUPFAM" id="SSF46946">
    <property type="entry name" value="S13-like H2TH domain"/>
    <property type="match status" value="1"/>
</dbReference>
<comment type="similarity">
    <text evidence="1">Belongs to the universal ribosomal protein uS13 family.</text>
</comment>
<comment type="caution">
    <text evidence="5">The sequence shown here is derived from an EMBL/GenBank/DDBJ whole genome shotgun (WGS) entry which is preliminary data.</text>
</comment>
<dbReference type="GO" id="GO:0003735">
    <property type="term" value="F:structural constituent of ribosome"/>
    <property type="evidence" value="ECO:0007669"/>
    <property type="project" value="InterPro"/>
</dbReference>
<evidence type="ECO:0000313" key="6">
    <source>
        <dbReference type="Proteomes" id="UP000823749"/>
    </source>
</evidence>
<name>A0AAV6LRT6_9ERIC</name>
<organism evidence="5 6">
    <name type="scientific">Rhododendron griersonianum</name>
    <dbReference type="NCBI Taxonomy" id="479676"/>
    <lineage>
        <taxon>Eukaryota</taxon>
        <taxon>Viridiplantae</taxon>
        <taxon>Streptophyta</taxon>
        <taxon>Embryophyta</taxon>
        <taxon>Tracheophyta</taxon>
        <taxon>Spermatophyta</taxon>
        <taxon>Magnoliopsida</taxon>
        <taxon>eudicotyledons</taxon>
        <taxon>Gunneridae</taxon>
        <taxon>Pentapetalae</taxon>
        <taxon>asterids</taxon>
        <taxon>Ericales</taxon>
        <taxon>Ericaceae</taxon>
        <taxon>Ericoideae</taxon>
        <taxon>Rhodoreae</taxon>
        <taxon>Rhododendron</taxon>
    </lineage>
</organism>
<evidence type="ECO:0000256" key="2">
    <source>
        <dbReference type="ARBA" id="ARBA00022980"/>
    </source>
</evidence>
<reference evidence="5" key="1">
    <citation type="submission" date="2020-08" db="EMBL/GenBank/DDBJ databases">
        <title>Plant Genome Project.</title>
        <authorList>
            <person name="Zhang R.-G."/>
        </authorList>
    </citation>
    <scope>NUCLEOTIDE SEQUENCE</scope>
    <source>
        <strain evidence="5">WSP0</strain>
        <tissue evidence="5">Leaf</tissue>
    </source>
</reference>
<evidence type="ECO:0008006" key="7">
    <source>
        <dbReference type="Google" id="ProtNLM"/>
    </source>
</evidence>
<dbReference type="PANTHER" id="PTHR10871:SF3">
    <property type="entry name" value="SMALL RIBOSOMAL SUBUNIT PROTEIN US13"/>
    <property type="match status" value="1"/>
</dbReference>
<feature type="transmembrane region" description="Helical" evidence="4">
    <location>
        <begin position="18"/>
        <end position="35"/>
    </location>
</feature>
<dbReference type="EMBL" id="JACTNZ010000001">
    <property type="protein sequence ID" value="KAG5567572.1"/>
    <property type="molecule type" value="Genomic_DNA"/>
</dbReference>
<protein>
    <recommendedName>
        <fullName evidence="7">Ribosomal protein S13</fullName>
    </recommendedName>
</protein>
<keyword evidence="4" id="KW-1133">Transmembrane helix</keyword>
<dbReference type="FunFam" id="1.10.8.50:FF:000002">
    <property type="entry name" value="40S ribosomal protein S18"/>
    <property type="match status" value="1"/>
</dbReference>
<dbReference type="GO" id="GO:0005829">
    <property type="term" value="C:cytosol"/>
    <property type="evidence" value="ECO:0007669"/>
    <property type="project" value="TreeGrafter"/>
</dbReference>